<comment type="caution">
    <text evidence="4">The sequence shown here is derived from an EMBL/GenBank/DDBJ whole genome shotgun (WGS) entry which is preliminary data.</text>
</comment>
<proteinExistence type="predicted"/>
<keyword evidence="5" id="KW-1185">Reference proteome</keyword>
<dbReference type="Pfam" id="PF14195">
    <property type="entry name" value="DUF4316"/>
    <property type="match status" value="1"/>
</dbReference>
<gene>
    <name evidence="4" type="ORF">H8706_07780</name>
</gene>
<sequence>MAEFYFTAAIANGYEYRNTPDNYRHFLMELPVNKEELTYIFKEIGLELDAKPGEYIFEIADFYLPGVNAKRLFKETENIDELNYLADILSNLDDNKYQVFTAAVGAQEHTRSAADLINLALNTECYSFIPDISDYDDYGRYKAEESGIKIGELGDLEDFVNFWDYGEWCKKDNKAVFLDSYGVLEKGCAEFTEKYNGDLNTIPKEYSITTDALSEIEIEDSMGLAVRIDEYLRANHLDYDRVYSEIIEMQQDLSDNILHGKTHRLKQVFNEMGLTSADEPYKSLCEFEKNYPKRLFMIYQLKDDDSTRGLRFESLEQIKKDKQLPVIENYELIYSAQMKADTTLESIFTEFNTNRPYDFYGHSLSVSDIVVLSDKGKNNAYYCDKAGWEKVDKFFDYVHTRSAAISNYKGMTAFVGYDNKLYLGKSEKYLFGDNGFAYYDNSDKSLTYITDNLTLYPFLYGSGWVCSQQEMLDNGSFTKEIYAEFDRLQKGVLSQFEQIREIRFADKPFNYLETAEKQTEQNYNKIDGIINNEPSEDSKKPSIKQQLNQAKKEQGEREDKKPPSHKPPEL</sequence>
<organism evidence="4 5">
    <name type="scientific">Qingrenia yutianensis</name>
    <dbReference type="NCBI Taxonomy" id="2763676"/>
    <lineage>
        <taxon>Bacteria</taxon>
        <taxon>Bacillati</taxon>
        <taxon>Bacillota</taxon>
        <taxon>Clostridia</taxon>
        <taxon>Eubacteriales</taxon>
        <taxon>Oscillospiraceae</taxon>
        <taxon>Qingrenia</taxon>
    </lineage>
</organism>
<name>A0A926FEE6_9FIRM</name>
<dbReference type="EMBL" id="JACRTE010000008">
    <property type="protein sequence ID" value="MBC8596769.1"/>
    <property type="molecule type" value="Genomic_DNA"/>
</dbReference>
<evidence type="ECO:0000313" key="4">
    <source>
        <dbReference type="EMBL" id="MBC8596769.1"/>
    </source>
</evidence>
<feature type="region of interest" description="Disordered" evidence="1">
    <location>
        <begin position="527"/>
        <end position="570"/>
    </location>
</feature>
<dbReference type="RefSeq" id="WP_262432164.1">
    <property type="nucleotide sequence ID" value="NZ_JACRTE010000008.1"/>
</dbReference>
<protein>
    <submittedName>
        <fullName evidence="4">DUF4316 domain-containing protein</fullName>
    </submittedName>
</protein>
<dbReference type="InterPro" id="IPR025465">
    <property type="entry name" value="DUF4316"/>
</dbReference>
<accession>A0A926FEE6</accession>
<feature type="domain" description="DUF4316" evidence="3">
    <location>
        <begin position="510"/>
        <end position="548"/>
    </location>
</feature>
<dbReference type="Pfam" id="PF14191">
    <property type="entry name" value="YodL"/>
    <property type="match status" value="1"/>
</dbReference>
<dbReference type="InterPro" id="IPR025923">
    <property type="entry name" value="YodL-like_dom"/>
</dbReference>
<feature type="compositionally biased region" description="Basic and acidic residues" evidence="1">
    <location>
        <begin position="550"/>
        <end position="570"/>
    </location>
</feature>
<dbReference type="Proteomes" id="UP000647416">
    <property type="component" value="Unassembled WGS sequence"/>
</dbReference>
<evidence type="ECO:0000313" key="5">
    <source>
        <dbReference type="Proteomes" id="UP000647416"/>
    </source>
</evidence>
<evidence type="ECO:0000259" key="2">
    <source>
        <dbReference type="Pfam" id="PF14191"/>
    </source>
</evidence>
<feature type="domain" description="YodL-like" evidence="2">
    <location>
        <begin position="296"/>
        <end position="394"/>
    </location>
</feature>
<reference evidence="4" key="1">
    <citation type="submission" date="2020-08" db="EMBL/GenBank/DDBJ databases">
        <title>Genome public.</title>
        <authorList>
            <person name="Liu C."/>
            <person name="Sun Q."/>
        </authorList>
    </citation>
    <scope>NUCLEOTIDE SEQUENCE</scope>
    <source>
        <strain evidence="4">NSJ-50</strain>
    </source>
</reference>
<dbReference type="AlphaFoldDB" id="A0A926FEE6"/>
<evidence type="ECO:0000256" key="1">
    <source>
        <dbReference type="SAM" id="MobiDB-lite"/>
    </source>
</evidence>
<evidence type="ECO:0000259" key="3">
    <source>
        <dbReference type="Pfam" id="PF14195"/>
    </source>
</evidence>